<organism evidence="2">
    <name type="scientific">Escherichia coli</name>
    <dbReference type="NCBI Taxonomy" id="562"/>
    <lineage>
        <taxon>Bacteria</taxon>
        <taxon>Pseudomonadati</taxon>
        <taxon>Pseudomonadota</taxon>
        <taxon>Gammaproteobacteria</taxon>
        <taxon>Enterobacterales</taxon>
        <taxon>Enterobacteriaceae</taxon>
        <taxon>Escherichia</taxon>
    </lineage>
</organism>
<proteinExistence type="predicted"/>
<accession>A0A3L0W198</accession>
<protein>
    <submittedName>
        <fullName evidence="2">Uncharacterized protein</fullName>
    </submittedName>
</protein>
<comment type="caution">
    <text evidence="2">The sequence shown here is derived from an EMBL/GenBank/DDBJ whole genome shotgun (WGS) entry which is preliminary data.</text>
</comment>
<dbReference type="EMBL" id="RNRV01000031">
    <property type="protein sequence ID" value="MHO05896.1"/>
    <property type="molecule type" value="Genomic_DNA"/>
</dbReference>
<dbReference type="AlphaFoldDB" id="A0A3L0W198"/>
<feature type="coiled-coil region" evidence="1">
    <location>
        <begin position="23"/>
        <end position="50"/>
    </location>
</feature>
<sequence length="154" mass="17017">MHPTRVSLLLVTLQLGGCAAPGHQQLGTALSGLEGELQRLEEELAAMNGLHYQKAIDAPLSLRRHLVTASPQVAGVRLERRQLQDGPRLNYHYRLPDGMTALPLDNPCLRYEFELRHLGRLGQLALSWQGLDTQGSRLIHQRDCPFSASGPGLQ</sequence>
<name>A0A3L0W198_ECOLX</name>
<gene>
    <name evidence="2" type="ORF">D9F05_16175</name>
</gene>
<keyword evidence="1" id="KW-0175">Coiled coil</keyword>
<evidence type="ECO:0000256" key="1">
    <source>
        <dbReference type="SAM" id="Coils"/>
    </source>
</evidence>
<evidence type="ECO:0000313" key="2">
    <source>
        <dbReference type="EMBL" id="MHO05896.1"/>
    </source>
</evidence>
<reference evidence="2" key="1">
    <citation type="submission" date="2018-10" db="EMBL/GenBank/DDBJ databases">
        <authorList>
            <consortium name="NARMS: The National Antimicrobial Resistance Monitoring System"/>
        </authorList>
    </citation>
    <scope>NUCLEOTIDE SEQUENCE [LARGE SCALE GENOMIC DNA]</scope>
    <source>
        <strain evidence="2">CVM N17EC0388</strain>
    </source>
</reference>